<reference evidence="2" key="1">
    <citation type="journal article" date="2015" name="Nature">
        <title>Complex archaea that bridge the gap between prokaryotes and eukaryotes.</title>
        <authorList>
            <person name="Spang A."/>
            <person name="Saw J.H."/>
            <person name="Jorgensen S.L."/>
            <person name="Zaremba-Niedzwiedzka K."/>
            <person name="Martijn J."/>
            <person name="Lind A.E."/>
            <person name="van Eijk R."/>
            <person name="Schleper C."/>
            <person name="Guy L."/>
            <person name="Ettema T.J."/>
        </authorList>
    </citation>
    <scope>NUCLEOTIDE SEQUENCE</scope>
</reference>
<evidence type="ECO:0000256" key="1">
    <source>
        <dbReference type="SAM" id="MobiDB-lite"/>
    </source>
</evidence>
<name>A0A0F9SPU3_9ZZZZ</name>
<gene>
    <name evidence="2" type="ORF">LCGC14_0491400</name>
</gene>
<evidence type="ECO:0000313" key="2">
    <source>
        <dbReference type="EMBL" id="KKN64452.1"/>
    </source>
</evidence>
<proteinExistence type="predicted"/>
<protein>
    <submittedName>
        <fullName evidence="2">Uncharacterized protein</fullName>
    </submittedName>
</protein>
<dbReference type="AlphaFoldDB" id="A0A0F9SPU3"/>
<feature type="region of interest" description="Disordered" evidence="1">
    <location>
        <begin position="224"/>
        <end position="248"/>
    </location>
</feature>
<comment type="caution">
    <text evidence="2">The sequence shown here is derived from an EMBL/GenBank/DDBJ whole genome shotgun (WGS) entry which is preliminary data.</text>
</comment>
<sequence length="356" mass="37538">MTLHQFHSPPSGQNPPETPGIGETIDNEEPSRAKEFFTDPKNLATMLVLASALAQPRRGGRSALGHTLRGGVGALAFRGGLDQAIHTQAQADAEQASVAEARAKTAATGAAAVEATRERTVSVAGTAGAKLESEEEREAAALAAGKYAKTPPAGGNFAERAVLQAQKDFSDAMLNWVGTGRQGEPPEYGTFLLQAMQGAALLGGAPGALDFVPDAKEKIEGELTIPGGVTTPEPVRPPSARELSKEGRSSVAQHFIGKGVMDDALEARLLRRKIPDFRKIGEDSAVIGAARSMDSQVQTELPNMTIEEARAHIKERRWALSDETIQALKDKIQSLKPSVQPTAPLTEAYGKLAGAQ</sequence>
<feature type="region of interest" description="Disordered" evidence="1">
    <location>
        <begin position="1"/>
        <end position="32"/>
    </location>
</feature>
<organism evidence="2">
    <name type="scientific">marine sediment metagenome</name>
    <dbReference type="NCBI Taxonomy" id="412755"/>
    <lineage>
        <taxon>unclassified sequences</taxon>
        <taxon>metagenomes</taxon>
        <taxon>ecological metagenomes</taxon>
    </lineage>
</organism>
<dbReference type="EMBL" id="LAZR01000554">
    <property type="protein sequence ID" value="KKN64452.1"/>
    <property type="molecule type" value="Genomic_DNA"/>
</dbReference>
<accession>A0A0F9SPU3</accession>